<sequence>MATRSRTTSVLAGSAAMSFWARSVATRVECEASPRGLEVTRRIDMAVSPWGWIETFHPNMGLPPYQDNWYNMYTINQQNG</sequence>
<accession>A0A090GT11</accession>
<gene>
    <name evidence="1" type="ORF">MPL3365_140040</name>
</gene>
<reference evidence="1 2" key="1">
    <citation type="submission" date="2014-08" db="EMBL/GenBank/DDBJ databases">
        <authorList>
            <person name="Moulin Lionel"/>
        </authorList>
    </citation>
    <scope>NUCLEOTIDE SEQUENCE [LARGE SCALE GENOMIC DNA]</scope>
</reference>
<evidence type="ECO:0000313" key="1">
    <source>
        <dbReference type="EMBL" id="CDX51781.1"/>
    </source>
</evidence>
<dbReference type="EMBL" id="CCNE01000006">
    <property type="protein sequence ID" value="CDX51781.1"/>
    <property type="molecule type" value="Genomic_DNA"/>
</dbReference>
<name>A0A090GT11_MESPL</name>
<dbReference type="AlphaFoldDB" id="A0A090GT11"/>
<evidence type="ECO:0000313" key="2">
    <source>
        <dbReference type="Proteomes" id="UP000046122"/>
    </source>
</evidence>
<proteinExistence type="predicted"/>
<dbReference type="Proteomes" id="UP000046122">
    <property type="component" value="Unassembled WGS sequence"/>
</dbReference>
<organism evidence="1 2">
    <name type="scientific">Mesorhizobium plurifarium</name>
    <dbReference type="NCBI Taxonomy" id="69974"/>
    <lineage>
        <taxon>Bacteria</taxon>
        <taxon>Pseudomonadati</taxon>
        <taxon>Pseudomonadota</taxon>
        <taxon>Alphaproteobacteria</taxon>
        <taxon>Hyphomicrobiales</taxon>
        <taxon>Phyllobacteriaceae</taxon>
        <taxon>Mesorhizobium</taxon>
    </lineage>
</organism>
<protein>
    <submittedName>
        <fullName evidence="1">Uncharacterized protein</fullName>
    </submittedName>
</protein>